<dbReference type="EMBL" id="FO117598">
    <property type="protein sequence ID" value="CCG00112.1"/>
    <property type="molecule type" value="Genomic_DNA"/>
</dbReference>
<dbReference type="Gene3D" id="3.40.710.10">
    <property type="entry name" value="DD-peptidase/beta-lactamase superfamily"/>
    <property type="match status" value="1"/>
</dbReference>
<keyword evidence="3" id="KW-0732">Signal</keyword>
<dbReference type="InterPro" id="IPR012338">
    <property type="entry name" value="Beta-lactam/transpept-like"/>
</dbReference>
<dbReference type="AlphaFoldDB" id="H6RGF1"/>
<evidence type="ECO:0000256" key="2">
    <source>
        <dbReference type="ARBA" id="ARBA00022801"/>
    </source>
</evidence>
<feature type="signal peptide" evidence="3">
    <location>
        <begin position="1"/>
        <end position="17"/>
    </location>
</feature>
<dbReference type="NCBIfam" id="TIGR00666">
    <property type="entry name" value="PBP4"/>
    <property type="match status" value="1"/>
</dbReference>
<evidence type="ECO:0000313" key="4">
    <source>
        <dbReference type="EMBL" id="CCG00112.1"/>
    </source>
</evidence>
<dbReference type="Gene3D" id="3.50.80.20">
    <property type="entry name" value="D-Ala-D-Ala carboxypeptidase C, peptidase S13"/>
    <property type="match status" value="1"/>
</dbReference>
<feature type="chain" id="PRO_5003606788" evidence="3">
    <location>
        <begin position="18"/>
        <end position="485"/>
    </location>
</feature>
<dbReference type="GO" id="GO:0000270">
    <property type="term" value="P:peptidoglycan metabolic process"/>
    <property type="evidence" value="ECO:0007669"/>
    <property type="project" value="TreeGrafter"/>
</dbReference>
<reference evidence="4" key="2">
    <citation type="submission" date="2012-02" db="EMBL/GenBank/DDBJ databases">
        <authorList>
            <person name="Genoscope - CEA"/>
        </authorList>
    </citation>
    <scope>NUCLEOTIDE SEQUENCE</scope>
</reference>
<comment type="similarity">
    <text evidence="1">Belongs to the peptidase S13 family.</text>
</comment>
<dbReference type="Pfam" id="PF02113">
    <property type="entry name" value="Peptidase_S13"/>
    <property type="match status" value="1"/>
</dbReference>
<dbReference type="PANTHER" id="PTHR30023">
    <property type="entry name" value="D-ALANYL-D-ALANINE CARBOXYPEPTIDASE"/>
    <property type="match status" value="1"/>
</dbReference>
<name>H6RGF1_9BACT</name>
<dbReference type="InterPro" id="IPR000667">
    <property type="entry name" value="Peptidase_S13"/>
</dbReference>
<keyword evidence="4" id="KW-0121">Carboxypeptidase</keyword>
<reference evidence="4" key="1">
    <citation type="journal article" date="2012" name="Environ. Microbiol.">
        <title>Genomic content of uncultured Bacteroidetes from contrasting oceanic provinces in the North Atlantic Ocean.</title>
        <authorList>
            <person name="Gomez-Pereira P.R."/>
            <person name="Schuler M."/>
            <person name="Fuchs B.M."/>
            <person name="Bennke C."/>
            <person name="Teeling H."/>
            <person name="Waldmann J."/>
            <person name="Richter M."/>
            <person name="Barbe V."/>
            <person name="Bataille E."/>
            <person name="Glockner F.O."/>
            <person name="Amann R."/>
        </authorList>
    </citation>
    <scope>NUCLEOTIDE SEQUENCE</scope>
</reference>
<dbReference type="EC" id="3.4.16.4" evidence="4"/>
<gene>
    <name evidence="4" type="primary">dacB</name>
    <name evidence="4" type="ORF">VIS_S3CIB80032</name>
</gene>
<accession>H6RGF1</accession>
<proteinExistence type="inferred from homology"/>
<organism evidence="4">
    <name type="scientific">uncultured Flavobacteriia bacterium</name>
    <dbReference type="NCBI Taxonomy" id="212695"/>
    <lineage>
        <taxon>Bacteria</taxon>
        <taxon>Pseudomonadati</taxon>
        <taxon>Bacteroidota</taxon>
        <taxon>Flavobacteriia</taxon>
        <taxon>environmental samples</taxon>
    </lineage>
</organism>
<sequence>MKKIFFLLLFVSPIALLGQTSVQTAVASFVDYWAFKNAGVTITVRDLADGSIIASHNRDLALPPASIAKLFSTASAFEILGEKYTPKTELYTDGKINTSGVLEGNLYLRALGDPTLGSKYFYDEGAEDQYLNSWIQDMKLSGIKEITGKIIVDGSAFGYQGCPEGWTWGDMGNYYGAGPSAVIINDNILQYYFKTSSVGKTSTLIRTVPEIEGLRLLNNIKGQNVSGDNSLIYGAPYSLDLYSSGSLPYNRSSFMVKGTVPDPEKLLSKKLYDAIITNGIKVSDGYDYARNLWMTNTDQKSYASMTLIKSWEGKTIEEIAFHTNMQSVNIFAEQLVCLIGYEKKGEGSTAYGLDFIMDYWKGKLGLKHLHLHDGSGLSRTNAISSNQFTLLLKYMAGSEKYAVFKSTLPTAGQSGTLRNVCKGQAADGRVFAKSGTMNRIKSYAGYVKSKSGKELCFSMTVNNYDCSNSATVDQMEKIFNAMANY</sequence>
<keyword evidence="4" id="KW-0645">Protease</keyword>
<dbReference type="PRINTS" id="PR00922">
    <property type="entry name" value="DADACBPTASE3"/>
</dbReference>
<evidence type="ECO:0000256" key="3">
    <source>
        <dbReference type="SAM" id="SignalP"/>
    </source>
</evidence>
<evidence type="ECO:0000256" key="1">
    <source>
        <dbReference type="ARBA" id="ARBA00006096"/>
    </source>
</evidence>
<dbReference type="SUPFAM" id="SSF56601">
    <property type="entry name" value="beta-lactamase/transpeptidase-like"/>
    <property type="match status" value="1"/>
</dbReference>
<dbReference type="GO" id="GO:0009002">
    <property type="term" value="F:serine-type D-Ala-D-Ala carboxypeptidase activity"/>
    <property type="evidence" value="ECO:0007669"/>
    <property type="project" value="UniProtKB-EC"/>
</dbReference>
<protein>
    <submittedName>
        <fullName evidence="4">D-alanyl-D-alanine carboxypeptidase/D-alanyl-D-alanine-endopeptidase, peptidase S13</fullName>
        <ecNumber evidence="4">3.4.16.4</ecNumber>
    </submittedName>
</protein>
<keyword evidence="2 4" id="KW-0378">Hydrolase</keyword>
<dbReference type="PANTHER" id="PTHR30023:SF0">
    <property type="entry name" value="PENICILLIN-SENSITIVE CARBOXYPEPTIDASE A"/>
    <property type="match status" value="1"/>
</dbReference>
<dbReference type="GO" id="GO:0006508">
    <property type="term" value="P:proteolysis"/>
    <property type="evidence" value="ECO:0007669"/>
    <property type="project" value="InterPro"/>
</dbReference>